<name>A0A8I0ZUM9_RHOER</name>
<evidence type="ECO:0008006" key="3">
    <source>
        <dbReference type="Google" id="ProtNLM"/>
    </source>
</evidence>
<reference evidence="1 2" key="1">
    <citation type="submission" date="2020-12" db="EMBL/GenBank/DDBJ databases">
        <title>Draft genome sequence of furan degrading bacterial strain FUR100.</title>
        <authorList>
            <person name="Woiski C."/>
        </authorList>
    </citation>
    <scope>NUCLEOTIDE SEQUENCE [LARGE SCALE GENOMIC DNA]</scope>
    <source>
        <strain evidence="1 2">FUR100</strain>
    </source>
</reference>
<accession>A0A8I0ZUM9</accession>
<dbReference type="EMBL" id="JAECSB010000085">
    <property type="protein sequence ID" value="MBH5146329.1"/>
    <property type="molecule type" value="Genomic_DNA"/>
</dbReference>
<dbReference type="Proteomes" id="UP000627573">
    <property type="component" value="Unassembled WGS sequence"/>
</dbReference>
<evidence type="ECO:0000313" key="2">
    <source>
        <dbReference type="Proteomes" id="UP000627573"/>
    </source>
</evidence>
<dbReference type="RefSeq" id="WP_197941952.1">
    <property type="nucleotide sequence ID" value="NZ_JAECSB010000085.1"/>
</dbReference>
<evidence type="ECO:0000313" key="1">
    <source>
        <dbReference type="EMBL" id="MBH5146329.1"/>
    </source>
</evidence>
<proteinExistence type="predicted"/>
<dbReference type="AlphaFoldDB" id="A0A8I0ZUM9"/>
<protein>
    <recommendedName>
        <fullName evidence="3">DUF1508 domain-containing protein</fullName>
    </recommendedName>
</protein>
<organism evidence="1 2">
    <name type="scientific">Rhodococcus erythropolis</name>
    <name type="common">Arthrobacter picolinophilus</name>
    <dbReference type="NCBI Taxonomy" id="1833"/>
    <lineage>
        <taxon>Bacteria</taxon>
        <taxon>Bacillati</taxon>
        <taxon>Actinomycetota</taxon>
        <taxon>Actinomycetes</taxon>
        <taxon>Mycobacteriales</taxon>
        <taxon>Nocardiaceae</taxon>
        <taxon>Rhodococcus</taxon>
        <taxon>Rhodococcus erythropolis group</taxon>
    </lineage>
</organism>
<gene>
    <name evidence="1" type="ORF">I3517_27370</name>
</gene>
<sequence>MMPAPDTVRIYQDSLGEWRWIRRTPTGRTVNESAAGFPTRGAANADNSFWNQDTLNYLLEQART</sequence>
<keyword evidence="2" id="KW-1185">Reference proteome</keyword>
<comment type="caution">
    <text evidence="1">The sequence shown here is derived from an EMBL/GenBank/DDBJ whole genome shotgun (WGS) entry which is preliminary data.</text>
</comment>